<dbReference type="InterPro" id="IPR012280">
    <property type="entry name" value="Semialdhyde_DH_dimer_dom"/>
</dbReference>
<name>A0A2G0V7B1_9PROT</name>
<dbReference type="Gene3D" id="3.40.50.720">
    <property type="entry name" value="NAD(P)-binding Rossmann-like Domain"/>
    <property type="match status" value="1"/>
</dbReference>
<dbReference type="RefSeq" id="WP_099336763.1">
    <property type="nucleotide sequence ID" value="NZ_MKGN01000001.1"/>
</dbReference>
<organism evidence="4 5">
    <name type="scientific">Candidatus Tremblayella phenacoccinincola</name>
    <dbReference type="NCBI Taxonomy" id="1010676"/>
    <lineage>
        <taxon>Bacteria</taxon>
        <taxon>Pseudomonadati</taxon>
        <taxon>Pseudomonadota</taxon>
        <taxon>Betaproteobacteria</taxon>
        <taxon>Candidatus Tremblayella</taxon>
    </lineage>
</organism>
<dbReference type="GO" id="GO:0051287">
    <property type="term" value="F:NAD binding"/>
    <property type="evidence" value="ECO:0007669"/>
    <property type="project" value="InterPro"/>
</dbReference>
<comment type="caution">
    <text evidence="4">The sequence shown here is derived from an EMBL/GenBank/DDBJ whole genome shotgun (WGS) entry which is preliminary data.</text>
</comment>
<dbReference type="PANTHER" id="PTHR46278:SF4">
    <property type="entry name" value="ASPARTATE-SEMIALDEHYDE DEHYDROGENASE"/>
    <property type="match status" value="1"/>
</dbReference>
<dbReference type="SUPFAM" id="SSF55347">
    <property type="entry name" value="Glyceraldehyde-3-phosphate dehydrogenase-like, C-terminal domain"/>
    <property type="match status" value="1"/>
</dbReference>
<dbReference type="PIRSF" id="PIRSF000148">
    <property type="entry name" value="ASA_dh"/>
    <property type="match status" value="1"/>
</dbReference>
<dbReference type="NCBIfam" id="NF005144">
    <property type="entry name" value="PRK06598.1"/>
    <property type="match status" value="1"/>
</dbReference>
<sequence length="362" mass="40165">MFGRGCIGFVGWRGLVGSVFIKQSQVAANINNESTKYLFLSSTYRRLVKFLIGVYNVKKTNDVKALLKCKAIVSMQGSDYTDITLSNLRNLNWTGYWIDAASSLRRQLNVCVVLDPVNSRTIKSSIESGKKSFVGGNCTVSLMLMVLHRLIRRSNMKWMFVTTFQSVSGAGSNYVKGLLLQMAFLSRARFRDVLNSSIQVRIGDPSVSESVVGSIVPWIDEETNKLGTSKEEQKGFIETNRILGLPMIPNVGGVCIRVGVLRCHSQSFLIKVEKSMCFGCAADIIQSTSRWVKLLPNIKAYSRQLLTPEHIAGSLVVAIGRLKKLPFNSGLLSMFTVGDQLLWGAVEPIKRTLKLFCNMVSN</sequence>
<dbReference type="AlphaFoldDB" id="A0A2G0V7B1"/>
<dbReference type="OrthoDB" id="9022717at2"/>
<protein>
    <submittedName>
        <fullName evidence="4">Aspartate-semialdehyde dehydrogenase</fullName>
        <ecNumber evidence="4">1.2.1.11</ecNumber>
    </submittedName>
</protein>
<dbReference type="EMBL" id="MKGN01000001">
    <property type="protein sequence ID" value="PHN16360.1"/>
    <property type="molecule type" value="Genomic_DNA"/>
</dbReference>
<keyword evidence="5" id="KW-1185">Reference proteome</keyword>
<dbReference type="PANTHER" id="PTHR46278">
    <property type="entry name" value="DEHYDROGENASE, PUTATIVE-RELATED"/>
    <property type="match status" value="1"/>
</dbReference>
<dbReference type="Pfam" id="PF01118">
    <property type="entry name" value="Semialdhyde_dh"/>
    <property type="match status" value="1"/>
</dbReference>
<evidence type="ECO:0000259" key="3">
    <source>
        <dbReference type="SMART" id="SM00859"/>
    </source>
</evidence>
<evidence type="ECO:0000256" key="2">
    <source>
        <dbReference type="PIRSR" id="PIRSR000148-1"/>
    </source>
</evidence>
<comment type="similarity">
    <text evidence="1">Belongs to the aspartate-semialdehyde dehydrogenase family.</text>
</comment>
<dbReference type="Proteomes" id="UP000222818">
    <property type="component" value="Unassembled WGS sequence"/>
</dbReference>
<dbReference type="EC" id="1.2.1.11" evidence="4"/>
<feature type="active site" description="Proton acceptor" evidence="2">
    <location>
        <position position="264"/>
    </location>
</feature>
<dbReference type="SUPFAM" id="SSF51735">
    <property type="entry name" value="NAD(P)-binding Rossmann-fold domains"/>
    <property type="match status" value="1"/>
</dbReference>
<dbReference type="Gene3D" id="3.30.360.10">
    <property type="entry name" value="Dihydrodipicolinate Reductase, domain 2"/>
    <property type="match status" value="1"/>
</dbReference>
<gene>
    <name evidence="4" type="primary">asd</name>
    <name evidence="4" type="ORF">TPPER_00005</name>
</gene>
<evidence type="ECO:0000313" key="4">
    <source>
        <dbReference type="EMBL" id="PHN16360.1"/>
    </source>
</evidence>
<proteinExistence type="inferred from homology"/>
<dbReference type="InterPro" id="IPR000534">
    <property type="entry name" value="Semialdehyde_DH_NAD-bd"/>
</dbReference>
<dbReference type="GO" id="GO:0004073">
    <property type="term" value="F:aspartate-semialdehyde dehydrogenase activity"/>
    <property type="evidence" value="ECO:0007669"/>
    <property type="project" value="UniProtKB-EC"/>
</dbReference>
<evidence type="ECO:0000313" key="5">
    <source>
        <dbReference type="Proteomes" id="UP000222818"/>
    </source>
</evidence>
<feature type="domain" description="Semialdehyde dehydrogenase NAD-binding" evidence="3">
    <location>
        <begin position="6"/>
        <end position="125"/>
    </location>
</feature>
<feature type="active site" description="Acyl-thioester intermediate" evidence="2">
    <location>
        <position position="138"/>
    </location>
</feature>
<dbReference type="InterPro" id="IPR036291">
    <property type="entry name" value="NAD(P)-bd_dom_sf"/>
</dbReference>
<dbReference type="SMART" id="SM00859">
    <property type="entry name" value="Semialdhyde_dh"/>
    <property type="match status" value="1"/>
</dbReference>
<reference evidence="4 5" key="1">
    <citation type="journal article" date="2017" name="ISME J.">
        <title>Tremblaya phenacola PPER: an evolutionary beta-gammaproteobacterium collage.</title>
        <authorList>
            <person name="Gil R."/>
            <person name="Vargas-Chavez C."/>
            <person name="Lopez-Madrigal S."/>
            <person name="Santos-Garcia D."/>
            <person name="Latorre A."/>
            <person name="Moya A."/>
        </authorList>
    </citation>
    <scope>NUCLEOTIDE SEQUENCE [LARGE SCALE GENOMIC DNA]</scope>
    <source>
        <strain evidence="4 5">PPER</strain>
    </source>
</reference>
<accession>A0A2G0V7B1</accession>
<evidence type="ECO:0000256" key="1">
    <source>
        <dbReference type="ARBA" id="ARBA00010584"/>
    </source>
</evidence>
<keyword evidence="4" id="KW-0560">Oxidoreductase</keyword>
<dbReference type="GO" id="GO:0046983">
    <property type="term" value="F:protein dimerization activity"/>
    <property type="evidence" value="ECO:0007669"/>
    <property type="project" value="InterPro"/>
</dbReference>
<dbReference type="GO" id="GO:0008652">
    <property type="term" value="P:amino acid biosynthetic process"/>
    <property type="evidence" value="ECO:0007669"/>
    <property type="project" value="InterPro"/>
</dbReference>
<dbReference type="Pfam" id="PF02774">
    <property type="entry name" value="Semialdhyde_dhC"/>
    <property type="match status" value="1"/>
</dbReference>